<dbReference type="Proteomes" id="UP000431744">
    <property type="component" value="Unassembled WGS sequence"/>
</dbReference>
<dbReference type="GO" id="GO:0016787">
    <property type="term" value="F:hydrolase activity"/>
    <property type="evidence" value="ECO:0007669"/>
    <property type="project" value="UniProtKB-KW"/>
</dbReference>
<dbReference type="AlphaFoldDB" id="A0A6H9WID0"/>
<comment type="caution">
    <text evidence="2">The sequence shown here is derived from an EMBL/GenBank/DDBJ whole genome shotgun (WGS) entry which is preliminary data.</text>
</comment>
<name>A0A6H9WID0_9MICO</name>
<reference evidence="2 3" key="1">
    <citation type="submission" date="2019-09" db="EMBL/GenBank/DDBJ databases">
        <title>Phylogeny of genus Pseudoclavibacter and closely related genus.</title>
        <authorList>
            <person name="Li Y."/>
        </authorList>
    </citation>
    <scope>NUCLEOTIDE SEQUENCE [LARGE SCALE GENOMIC DNA]</scope>
    <source>
        <strain evidence="2 3">EGI 60007</strain>
    </source>
</reference>
<evidence type="ECO:0000313" key="2">
    <source>
        <dbReference type="EMBL" id="KAB1648257.1"/>
    </source>
</evidence>
<dbReference type="SUPFAM" id="SSF56281">
    <property type="entry name" value="Metallo-hydrolase/oxidoreductase"/>
    <property type="match status" value="1"/>
</dbReference>
<evidence type="ECO:0000313" key="3">
    <source>
        <dbReference type="Proteomes" id="UP000431744"/>
    </source>
</evidence>
<protein>
    <submittedName>
        <fullName evidence="2">MBL fold metallo-hydrolase</fullName>
    </submittedName>
</protein>
<gene>
    <name evidence="2" type="ORF">F8O04_11140</name>
</gene>
<dbReference type="Gene3D" id="3.60.15.10">
    <property type="entry name" value="Ribonuclease Z/Hydroxyacylglutathione hydrolase-like"/>
    <property type="match status" value="1"/>
</dbReference>
<dbReference type="Pfam" id="PF00753">
    <property type="entry name" value="Lactamase_B"/>
    <property type="match status" value="1"/>
</dbReference>
<dbReference type="SMART" id="SM00849">
    <property type="entry name" value="Lactamase_B"/>
    <property type="match status" value="1"/>
</dbReference>
<dbReference type="PANTHER" id="PTHR42951:SF18">
    <property type="entry name" value="METALLO-HYDROLASE MJ0296-RELATED"/>
    <property type="match status" value="1"/>
</dbReference>
<evidence type="ECO:0000259" key="1">
    <source>
        <dbReference type="SMART" id="SM00849"/>
    </source>
</evidence>
<dbReference type="InterPro" id="IPR050855">
    <property type="entry name" value="NDM-1-like"/>
</dbReference>
<dbReference type="CDD" id="cd06262">
    <property type="entry name" value="metallo-hydrolase-like_MBL-fold"/>
    <property type="match status" value="1"/>
</dbReference>
<keyword evidence="3" id="KW-1185">Reference proteome</keyword>
<feature type="domain" description="Metallo-beta-lactamase" evidence="1">
    <location>
        <begin position="34"/>
        <end position="213"/>
    </location>
</feature>
<accession>A0A6H9WID0</accession>
<organism evidence="2 3">
    <name type="scientific">Pseudoclavibacter endophyticus</name>
    <dbReference type="NCBI Taxonomy" id="1778590"/>
    <lineage>
        <taxon>Bacteria</taxon>
        <taxon>Bacillati</taxon>
        <taxon>Actinomycetota</taxon>
        <taxon>Actinomycetes</taxon>
        <taxon>Micrococcales</taxon>
        <taxon>Microbacteriaceae</taxon>
        <taxon>Pseudoclavibacter</taxon>
    </lineage>
</organism>
<sequence length="300" mass="32983">MRSTSPHPLAKAGAPGILSELSPTVTHLQGTVWQCNCILIHRGDHAVLIDSCWNDHDVQVMRDRAGDVPTTLLVTHADIDHICSVGFFPDARVVLSPEGAERLANGSAEHDLAAESAKWNLDLKPRLRVDQIVGPAERFMVGGLHVRTVAARGHAYDGLGLFIEEEGLFAVGDYLMKSQHPMVWWSLSEARRSTERLLEAIESFQPERVVPGHGPLLSADEASEVGEADLAYFEEVERVADEAHRAGLSPREWHLAVESVPVPRPCAPDIEMLAPRLLNAAATFRDRGVHPELTWTMDMA</sequence>
<dbReference type="PANTHER" id="PTHR42951">
    <property type="entry name" value="METALLO-BETA-LACTAMASE DOMAIN-CONTAINING"/>
    <property type="match status" value="1"/>
</dbReference>
<dbReference type="EMBL" id="WBJY01000002">
    <property type="protein sequence ID" value="KAB1648257.1"/>
    <property type="molecule type" value="Genomic_DNA"/>
</dbReference>
<dbReference type="InterPro" id="IPR036866">
    <property type="entry name" value="RibonucZ/Hydroxyglut_hydro"/>
</dbReference>
<dbReference type="InterPro" id="IPR001279">
    <property type="entry name" value="Metallo-B-lactamas"/>
</dbReference>
<keyword evidence="2" id="KW-0378">Hydrolase</keyword>
<dbReference type="RefSeq" id="WP_158029452.1">
    <property type="nucleotide sequence ID" value="NZ_BMHG01000001.1"/>
</dbReference>
<dbReference type="OrthoDB" id="2273115at2"/>
<proteinExistence type="predicted"/>